<dbReference type="CDD" id="cd22744">
    <property type="entry name" value="OTU"/>
    <property type="match status" value="1"/>
</dbReference>
<dbReference type="InterPro" id="IPR046700">
    <property type="entry name" value="DUF6570"/>
</dbReference>
<keyword evidence="6" id="KW-1185">Reference proteome</keyword>
<dbReference type="Gene3D" id="3.90.70.80">
    <property type="match status" value="1"/>
</dbReference>
<dbReference type="Proteomes" id="UP001642464">
    <property type="component" value="Unassembled WGS sequence"/>
</dbReference>
<dbReference type="SUPFAM" id="SSF52540">
    <property type="entry name" value="P-loop containing nucleoside triphosphate hydrolases"/>
    <property type="match status" value="2"/>
</dbReference>
<dbReference type="Pfam" id="PF14214">
    <property type="entry name" value="Helitron_like_N"/>
    <property type="match status" value="1"/>
</dbReference>
<proteinExistence type="predicted"/>
<gene>
    <name evidence="5" type="ORF">SCF082_LOCUS46779</name>
</gene>
<dbReference type="EMBL" id="CAXAMM010041545">
    <property type="protein sequence ID" value="CAK9099905.1"/>
    <property type="molecule type" value="Genomic_DNA"/>
</dbReference>
<protein>
    <submittedName>
        <fullName evidence="5">OVARIAN TUMOR DOMAIN-containing deubiquitinating enzyme 4 (OTU domain-containing protein 4) (Deubiquitinating enzyme OTU4)</fullName>
    </submittedName>
</protein>
<dbReference type="InterPro" id="IPR008913">
    <property type="entry name" value="Znf_CHY"/>
</dbReference>
<dbReference type="InterPro" id="IPR051055">
    <property type="entry name" value="PIF1_helicase"/>
</dbReference>
<feature type="compositionally biased region" description="Basic residues" evidence="2">
    <location>
        <begin position="189"/>
        <end position="199"/>
    </location>
</feature>
<keyword evidence="1" id="KW-0479">Metal-binding</keyword>
<keyword evidence="1" id="KW-0862">Zinc</keyword>
<feature type="region of interest" description="Disordered" evidence="2">
    <location>
        <begin position="155"/>
        <end position="222"/>
    </location>
</feature>
<comment type="caution">
    <text evidence="5">The sequence shown here is derived from an EMBL/GenBank/DDBJ whole genome shotgun (WGS) entry which is preliminary data.</text>
</comment>
<dbReference type="InterPro" id="IPR025476">
    <property type="entry name" value="Helitron_helicase-like"/>
</dbReference>
<dbReference type="InterPro" id="IPR003323">
    <property type="entry name" value="OTU_dom"/>
</dbReference>
<dbReference type="InterPro" id="IPR027417">
    <property type="entry name" value="P-loop_NTPase"/>
</dbReference>
<dbReference type="PANTHER" id="PTHR47642">
    <property type="entry name" value="ATP-DEPENDENT DNA HELICASE"/>
    <property type="match status" value="1"/>
</dbReference>
<dbReference type="Pfam" id="PF20209">
    <property type="entry name" value="DUF6570"/>
    <property type="match status" value="1"/>
</dbReference>
<feature type="domain" description="OTU" evidence="3">
    <location>
        <begin position="12"/>
        <end position="134"/>
    </location>
</feature>
<name>A0ABP0RID2_9DINO</name>
<accession>A0ABP0RID2</accession>
<feature type="compositionally biased region" description="Basic and acidic residues" evidence="2">
    <location>
        <begin position="213"/>
        <end position="222"/>
    </location>
</feature>
<feature type="domain" description="CHY-type" evidence="4">
    <location>
        <begin position="2164"/>
        <end position="2235"/>
    </location>
</feature>
<evidence type="ECO:0000256" key="1">
    <source>
        <dbReference type="PROSITE-ProRule" id="PRU00601"/>
    </source>
</evidence>
<dbReference type="PROSITE" id="PS50802">
    <property type="entry name" value="OTU"/>
    <property type="match status" value="1"/>
</dbReference>
<evidence type="ECO:0000259" key="3">
    <source>
        <dbReference type="PROSITE" id="PS50802"/>
    </source>
</evidence>
<evidence type="ECO:0000313" key="6">
    <source>
        <dbReference type="Proteomes" id="UP001642464"/>
    </source>
</evidence>
<feature type="compositionally biased region" description="Low complexity" evidence="2">
    <location>
        <begin position="200"/>
        <end position="212"/>
    </location>
</feature>
<dbReference type="InterPro" id="IPR038765">
    <property type="entry name" value="Papain-like_cys_pep_sf"/>
</dbReference>
<reference evidence="5 6" key="1">
    <citation type="submission" date="2024-02" db="EMBL/GenBank/DDBJ databases">
        <authorList>
            <person name="Chen Y."/>
            <person name="Shah S."/>
            <person name="Dougan E. K."/>
            <person name="Thang M."/>
            <person name="Chan C."/>
        </authorList>
    </citation>
    <scope>NUCLEOTIDE SEQUENCE [LARGE SCALE GENOMIC DNA]</scope>
</reference>
<sequence>MATACAPTVKTMCVVKVVGDGNCLFHALALHEGGSGEELKAEILDHMEILADEDEGMRQAWMEEVDFLRSEGPQRWGGQMAIVAYSAMRQKRVLVHEKLADSNNVTVEEHSHEHVAATHILYNGVDHYDALVEMPDPAGLPAAWPQPPPQYVSMDAVPEDDDFPLPAAAAVSGSSQAPKKTGNRFQAPRPKKGKGKSKAQKAIAAAAATSKPTESKSDSEPQRDMFSELADGAVTATSTHPHRMVENFIKDLAAQRLREHPTIPPGASREEKDDGKLWPRVFCAFEGCTWASQFGTEDDLHCHLAEAHLPDLQPATAHMLRGSANDALPSVYNAAIAEKCRQQAPLAGASLDRTALKAFADATANDQVESLVCVCCGGIYPRVKEIAEKGDIQWRKPLQVHGEEKSIKFLGHSFDVIHNLIGLENYLERYDVINTHSSAKISDHESFDDWDHRCEVDPTHVVDKALRCTGCEVPICRRCYSDLTKARLPQLSYANDMLTGYALKRIYTDQVTAMELICASPALTSMILMSMESRHRNQSHVAAFDETAHMARHRYGARGNVITFPLPTEEVLRALNDFLDSDVPLPRSGKQLGDIVRVILRTNKDGNTTEEEIKTLIHQATVVVDLILDMKTLGSPAFASLDADAVRANARALPEHGVPQEVLEVIQEVDDRAYSKLESQKAATPVDGMHIDPAAAGLVFAAQRPRSVVAEGQSLHQAHEVQAAALKDLRENMVPEADRAAGVQPLEIRTGNKLLDQFHSYYWSIAFCFLFPYATAGPDVHKTTDDDDAERISRRKAWNPDAPSVGVEAWGAAMQRQVAAQFRRDWNFTPALWNYLFRTKINLQPNARIFAVRDESGRGKRMLSSEEICAGTKQIYELLRAGTYVDVNGEHKAIAGDFTKLRYVQNLTPAAARVLANTEARARNVPGTHEVRKTMRHQTHSYRVTYGLACFFTFSPSERDTTLMLRMARARQNDPALSNDSSKAYYQRHLPALDVDFIQLSPEALAEAMPTYDERKAILARDPLACLNGFLALVGLAFRHIFGIRLCPRCPDCAASGNPCADAFGSNATAAGGVFGRFDAAYGSLECQKSGALHLHGQFFLQCFHQFHPLSELVAQGAEPMLELLRKYSDYSGHVTRKVYCDPEAWSEERDELEGEWPEFRQSSLMLSRPSYQSDPGLPATEWLAKYLANDVEALQKHKQHHVHLPDEFGKRQPLEHCRDPKEPSKCKSFFPRDAWLSESPQLICHGLATEKDMPRKSKRSMVGMLWGPCNEPNINGNHPALLASLRCNGDVQLPFRFPITVDTHDRSCSSEQCDTKMPLWTLAREAQINQSAQVGYMCDYQNKRLKVHMLSAYEFAREFDFDLATHPLSMKTHQAQLQDLQKYHAALTAQGIEEVANCRRRHLRPQTHYVIQEEGGPAWLPLGHGEYAQPYRHDWVMVQRKRPYVPVLYGAQGVVGESCNCPLPTEVKRFVLDFCFTYCLPREYQLIDGLAEDSDNEDIEDDVNFALDEEDVLEAVQTHIKGSQRARRGKHDQDEELDADKAVGSKLHDMTKHMFRLSASIWLEPTKGAQREDAHVTSPMEDADAVVDHALAKKAAQASRNQAAIENQQLLVELELAPVEETALQNAEPLCHLLHGPPGTGKSHCLIFLRELFDLIGYRQGIDYEVLAFQAVNAASLAGKTIHHARGFRTEQHGSGDAAAIAATTAKRMSYWRWVFLDEISMDVWWNEVNDQLRAGALSDANYDYLHGLPVKGCTLSFEERASRCRVISGPQDKRLQEEKFQEAPVIVANNDAKYQINKDRARKYARATGATLRWSFAVDRASSAVLQNQALDKSTKWLQYHDKDTENLPGALPLCIGMPVALTEHLDRSADKCLLKGSRGRVHSWVWPENDRAPSVVYVKFDNATWRLDGINEDGVYPIYPVSRTWHLDKNRKPSQLAVTRRQLPLIPGFAMTAHCSQGKTLAAALLDLNVDTRVDKSFGVVAASRVKRREDLLILRPFPRFLFQRGASEGPQLLLQKLRGESLDWDALREDRAPFAQCSSCQQIRTYDFFEHSQWELIRANLQAKCSACTEDAKGVKRGLRRRTGAGGRKQQFDCHACKRRKIEDAFPRAQLADLDDDANEDLRDHKRRCLKCLQHLEMLSCSKCNSVKDVGDFEPVMATMPQGHIVCKQCQLKVAGRAKMWMDGWFTCRSCRFLFVDRAKANRAKRRQVCLNCTKRAPRKAEEHTCRKCGEKWCERQPPGNRKRYCFKCR</sequence>
<keyword evidence="1" id="KW-0863">Zinc-finger</keyword>
<dbReference type="SUPFAM" id="SSF54001">
    <property type="entry name" value="Cysteine proteinases"/>
    <property type="match status" value="1"/>
</dbReference>
<organism evidence="5 6">
    <name type="scientific">Durusdinium trenchii</name>
    <dbReference type="NCBI Taxonomy" id="1381693"/>
    <lineage>
        <taxon>Eukaryota</taxon>
        <taxon>Sar</taxon>
        <taxon>Alveolata</taxon>
        <taxon>Dinophyceae</taxon>
        <taxon>Suessiales</taxon>
        <taxon>Symbiodiniaceae</taxon>
        <taxon>Durusdinium</taxon>
    </lineage>
</organism>
<dbReference type="PROSITE" id="PS51266">
    <property type="entry name" value="ZF_CHY"/>
    <property type="match status" value="1"/>
</dbReference>
<evidence type="ECO:0000256" key="2">
    <source>
        <dbReference type="SAM" id="MobiDB-lite"/>
    </source>
</evidence>
<evidence type="ECO:0000259" key="4">
    <source>
        <dbReference type="PROSITE" id="PS51266"/>
    </source>
</evidence>
<evidence type="ECO:0000313" key="5">
    <source>
        <dbReference type="EMBL" id="CAK9099905.1"/>
    </source>
</evidence>
<dbReference type="Gene3D" id="3.40.50.300">
    <property type="entry name" value="P-loop containing nucleotide triphosphate hydrolases"/>
    <property type="match status" value="1"/>
</dbReference>
<feature type="non-terminal residue" evidence="5">
    <location>
        <position position="2254"/>
    </location>
</feature>